<organism evidence="1 2">
    <name type="scientific">Microtetraspora malaysiensis</name>
    <dbReference type="NCBI Taxonomy" id="161358"/>
    <lineage>
        <taxon>Bacteria</taxon>
        <taxon>Bacillati</taxon>
        <taxon>Actinomycetota</taxon>
        <taxon>Actinomycetes</taxon>
        <taxon>Streptosporangiales</taxon>
        <taxon>Streptosporangiaceae</taxon>
        <taxon>Microtetraspora</taxon>
    </lineage>
</organism>
<keyword evidence="2" id="KW-1185">Reference proteome</keyword>
<reference evidence="1 2" key="1">
    <citation type="submission" date="2024-10" db="EMBL/GenBank/DDBJ databases">
        <title>The Natural Products Discovery Center: Release of the First 8490 Sequenced Strains for Exploring Actinobacteria Biosynthetic Diversity.</title>
        <authorList>
            <person name="Kalkreuter E."/>
            <person name="Kautsar S.A."/>
            <person name="Yang D."/>
            <person name="Bader C.D."/>
            <person name="Teijaro C.N."/>
            <person name="Fluegel L."/>
            <person name="Davis C.M."/>
            <person name="Simpson J.R."/>
            <person name="Lauterbach L."/>
            <person name="Steele A.D."/>
            <person name="Gui C."/>
            <person name="Meng S."/>
            <person name="Li G."/>
            <person name="Viehrig K."/>
            <person name="Ye F."/>
            <person name="Su P."/>
            <person name="Kiefer A.F."/>
            <person name="Nichols A."/>
            <person name="Cepeda A.J."/>
            <person name="Yan W."/>
            <person name="Fan B."/>
            <person name="Jiang Y."/>
            <person name="Adhikari A."/>
            <person name="Zheng C.-J."/>
            <person name="Schuster L."/>
            <person name="Cowan T.M."/>
            <person name="Smanski M.J."/>
            <person name="Chevrette M.G."/>
            <person name="De Carvalho L.P.S."/>
            <person name="Shen B."/>
        </authorList>
    </citation>
    <scope>NUCLEOTIDE SEQUENCE [LARGE SCALE GENOMIC DNA]</scope>
    <source>
        <strain evidence="1 2">NPDC002173</strain>
    </source>
</reference>
<comment type="caution">
    <text evidence="1">The sequence shown here is derived from an EMBL/GenBank/DDBJ whole genome shotgun (WGS) entry which is preliminary data.</text>
</comment>
<accession>A0ABW6SMH7</accession>
<dbReference type="Proteomes" id="UP001602013">
    <property type="component" value="Unassembled WGS sequence"/>
</dbReference>
<proteinExistence type="predicted"/>
<protein>
    <submittedName>
        <fullName evidence="1">Uncharacterized protein</fullName>
    </submittedName>
</protein>
<gene>
    <name evidence="1" type="ORF">ACFYXI_07720</name>
</gene>
<name>A0ABW6SMH7_9ACTN</name>
<evidence type="ECO:0000313" key="2">
    <source>
        <dbReference type="Proteomes" id="UP001602013"/>
    </source>
</evidence>
<evidence type="ECO:0000313" key="1">
    <source>
        <dbReference type="EMBL" id="MFF3665468.1"/>
    </source>
</evidence>
<sequence>MPAKCWNSVRGRVMRATRVDNCGNPVIGPCSQVVTKGFVKVSYSPEIAEGEEIELRRADGQLCVSDQGCPELKWLTVEIEFCQVDPDLFSMITGYPTVLDWQGDAVGTRITSKVECDSGVALEVWSDVPGAPCSDGGLRQYGYFLLPWIVNGIIGDLEIGNDATTFTLTGKTKKGGNWGVGPYMVDPTDGASPPTAGPLLTPIGPDEHMDLHLTTVAPPEDACGCQPLA</sequence>
<dbReference type="RefSeq" id="WP_387409464.1">
    <property type="nucleotide sequence ID" value="NZ_JBIASD010000004.1"/>
</dbReference>
<dbReference type="EMBL" id="JBIASD010000004">
    <property type="protein sequence ID" value="MFF3665468.1"/>
    <property type="molecule type" value="Genomic_DNA"/>
</dbReference>